<dbReference type="InterPro" id="IPR039646">
    <property type="entry name" value="ZNHIT2"/>
</dbReference>
<dbReference type="Gene3D" id="3.30.60.190">
    <property type="match status" value="1"/>
</dbReference>
<evidence type="ECO:0000313" key="4">
    <source>
        <dbReference type="EMBL" id="GET00833.1"/>
    </source>
</evidence>
<dbReference type="SUPFAM" id="SSF144232">
    <property type="entry name" value="HIT/MYND zinc finger-like"/>
    <property type="match status" value="1"/>
</dbReference>
<dbReference type="Pfam" id="PF04925">
    <property type="entry name" value="SHQ1"/>
    <property type="match status" value="1"/>
</dbReference>
<dbReference type="EMBL" id="BLAL01000295">
    <property type="protein sequence ID" value="GET00833.1"/>
    <property type="molecule type" value="Genomic_DNA"/>
</dbReference>
<dbReference type="InterPro" id="IPR007529">
    <property type="entry name" value="Znf_HIT"/>
</dbReference>
<feature type="domain" description="HIT-type" evidence="3">
    <location>
        <begin position="26"/>
        <end position="59"/>
    </location>
</feature>
<keyword evidence="1" id="KW-0863">Zinc-finger</keyword>
<keyword evidence="1" id="KW-0862">Zinc</keyword>
<comment type="caution">
    <text evidence="4">The sequence shown here is derived from an EMBL/GenBank/DDBJ whole genome shotgun (WGS) entry which is preliminary data.</text>
</comment>
<organism evidence="4 5">
    <name type="scientific">Rhizophagus clarus</name>
    <dbReference type="NCBI Taxonomy" id="94130"/>
    <lineage>
        <taxon>Eukaryota</taxon>
        <taxon>Fungi</taxon>
        <taxon>Fungi incertae sedis</taxon>
        <taxon>Mucoromycota</taxon>
        <taxon>Glomeromycotina</taxon>
        <taxon>Glomeromycetes</taxon>
        <taxon>Glomerales</taxon>
        <taxon>Glomeraceae</taxon>
        <taxon>Rhizophagus</taxon>
    </lineage>
</organism>
<dbReference type="PROSITE" id="PS51083">
    <property type="entry name" value="ZF_HIT"/>
    <property type="match status" value="1"/>
</dbReference>
<proteinExistence type="predicted"/>
<dbReference type="AlphaFoldDB" id="A0A8H3M8S4"/>
<keyword evidence="1" id="KW-0479">Metal-binding</keyword>
<dbReference type="PANTHER" id="PTHR15555:SF0">
    <property type="entry name" value="ZINC FINGER HIT DOMAIN-CONTAINING PROTEIN 2"/>
    <property type="match status" value="1"/>
</dbReference>
<feature type="coiled-coil region" evidence="2">
    <location>
        <begin position="82"/>
        <end position="109"/>
    </location>
</feature>
<accession>A0A8H3M8S4</accession>
<gene>
    <name evidence="4" type="ORF">RCL2_002727700</name>
</gene>
<keyword evidence="2" id="KW-0175">Coiled coil</keyword>
<dbReference type="GO" id="GO:0008270">
    <property type="term" value="F:zinc ion binding"/>
    <property type="evidence" value="ECO:0007669"/>
    <property type="project" value="UniProtKB-UniRule"/>
</dbReference>
<sequence length="434" mass="50440">MSELFNITSLDSDEKNIKEGSKTQICGICKKQVSKYTCPRCDIKYCSLNCYKNEIHSHCTESFYKDNVIEEIKSQRVDDEQKQKMLNMLNKFEKENDEMAREEIESNDKDDEVDNDISFRFRNIDLASADFDTVWNKLTLEEKEEFEQKYINGKSDLSELSDELLLWKPWWEITTEYNNRKKEVLTSKIVELNEDESGFDYDSDDSGGDLANRPPIISDIKNLEDLIKTTPNPAISLNLLNILYAYAYTCRTFNGDVFENPAESCKVLWDLSPILATNGNLVYESISQAIAASSSLTFQNPIYSQPQEFSYLILDDIVNLLSSTNNVLAALSDLYRLFQQVGSDMITKKFSRKGKMEQKLFSTEKKVYFYVVYVNYLSQQLGSSFLEALREGIELERQEQLKEVNDYMKDQKNIEIFMNERDNNEQEINLIQEI</sequence>
<dbReference type="InterPro" id="IPR007009">
    <property type="entry name" value="Shq1_C"/>
</dbReference>
<evidence type="ECO:0000256" key="2">
    <source>
        <dbReference type="SAM" id="Coils"/>
    </source>
</evidence>
<evidence type="ECO:0000256" key="1">
    <source>
        <dbReference type="PROSITE-ProRule" id="PRU00453"/>
    </source>
</evidence>
<protein>
    <submittedName>
        <fullName evidence="4">Zinc finger HIT domain-containing protein 2</fullName>
    </submittedName>
</protein>
<dbReference type="PANTHER" id="PTHR15555">
    <property type="entry name" value="ZINC FINGER HIT DOMAIN CONTAINING PROTEIN 2 PROTEIN FON -RELATED"/>
    <property type="match status" value="1"/>
</dbReference>
<evidence type="ECO:0000313" key="5">
    <source>
        <dbReference type="Proteomes" id="UP000615446"/>
    </source>
</evidence>
<reference evidence="4" key="1">
    <citation type="submission" date="2019-10" db="EMBL/GenBank/DDBJ databases">
        <title>Conservation and host-specific expression of non-tandemly repeated heterogenous ribosome RNA gene in arbuscular mycorrhizal fungi.</title>
        <authorList>
            <person name="Maeda T."/>
            <person name="Kobayashi Y."/>
            <person name="Nakagawa T."/>
            <person name="Ezawa T."/>
            <person name="Yamaguchi K."/>
            <person name="Bino T."/>
            <person name="Nishimoto Y."/>
            <person name="Shigenobu S."/>
            <person name="Kawaguchi M."/>
        </authorList>
    </citation>
    <scope>NUCLEOTIDE SEQUENCE</scope>
    <source>
        <strain evidence="4">HR1</strain>
    </source>
</reference>
<dbReference type="CDD" id="cd23024">
    <property type="entry name" value="zf-HIT_ZNHIT2-3"/>
    <property type="match status" value="1"/>
</dbReference>
<dbReference type="OrthoDB" id="18412at2759"/>
<dbReference type="Pfam" id="PF04438">
    <property type="entry name" value="zf-HIT"/>
    <property type="match status" value="1"/>
</dbReference>
<dbReference type="Proteomes" id="UP000615446">
    <property type="component" value="Unassembled WGS sequence"/>
</dbReference>
<name>A0A8H3M8S4_9GLOM</name>
<evidence type="ECO:0000259" key="3">
    <source>
        <dbReference type="PROSITE" id="PS51083"/>
    </source>
</evidence>